<evidence type="ECO:0000313" key="2">
    <source>
        <dbReference type="Proteomes" id="UP000601435"/>
    </source>
</evidence>
<evidence type="ECO:0000313" key="1">
    <source>
        <dbReference type="EMBL" id="CAE7858422.1"/>
    </source>
</evidence>
<dbReference type="AlphaFoldDB" id="A0A813ABK1"/>
<organism evidence="1 2">
    <name type="scientific">Symbiodinium necroappetens</name>
    <dbReference type="NCBI Taxonomy" id="1628268"/>
    <lineage>
        <taxon>Eukaryota</taxon>
        <taxon>Sar</taxon>
        <taxon>Alveolata</taxon>
        <taxon>Dinophyceae</taxon>
        <taxon>Suessiales</taxon>
        <taxon>Symbiodiniaceae</taxon>
        <taxon>Symbiodinium</taxon>
    </lineage>
</organism>
<keyword evidence="2" id="KW-1185">Reference proteome</keyword>
<reference evidence="1" key="1">
    <citation type="submission" date="2021-02" db="EMBL/GenBank/DDBJ databases">
        <authorList>
            <person name="Dougan E. K."/>
            <person name="Rhodes N."/>
            <person name="Thang M."/>
            <person name="Chan C."/>
        </authorList>
    </citation>
    <scope>NUCLEOTIDE SEQUENCE</scope>
</reference>
<dbReference type="Proteomes" id="UP000601435">
    <property type="component" value="Unassembled WGS sequence"/>
</dbReference>
<comment type="caution">
    <text evidence="1">The sequence shown here is derived from an EMBL/GenBank/DDBJ whole genome shotgun (WGS) entry which is preliminary data.</text>
</comment>
<accession>A0A813ABK1</accession>
<dbReference type="EMBL" id="CAJNJA010056353">
    <property type="protein sequence ID" value="CAE7858422.1"/>
    <property type="molecule type" value="Genomic_DNA"/>
</dbReference>
<proteinExistence type="predicted"/>
<sequence>MENIIAREIVLSALPDHDSCIALAIEHVATSGNILCRMIGATLDGSLCPMIANCHDKLKYLETTLALEIAVLHFLHGHHWQALCTLKRLWRKRCPLHLL</sequence>
<name>A0A813ABK1_9DINO</name>
<dbReference type="OrthoDB" id="412627at2759"/>
<protein>
    <submittedName>
        <fullName evidence="1">Uncharacterized protein</fullName>
    </submittedName>
</protein>
<gene>
    <name evidence="1" type="ORF">SNEC2469_LOCUS27074</name>
</gene>